<sequence>MNEKINAEHPSHALIPLHCVNHLETLCKCALNISHVTDSIINVVNLIKAEGLHHRQSQELPADLEIEHLDVLYPNYVRWMSLGKVLGRVNNVVDEEWRLDFKFAIDIMEKLNELNQSIKFSWIPWLSNLEEGSKTLSGTAVYVIYSALYFTTDVDSSPEDLQLELLDLQANNDLNEQLKSDSLPDFYKL</sequence>
<keyword evidence="2" id="KW-1185">Reference proteome</keyword>
<name>A0A7R8H999_LEPSM</name>
<reference evidence="1" key="1">
    <citation type="submission" date="2021-02" db="EMBL/GenBank/DDBJ databases">
        <authorList>
            <person name="Bekaert M."/>
        </authorList>
    </citation>
    <scope>NUCLEOTIDE SEQUENCE</scope>
    <source>
        <strain evidence="1">IoA-00</strain>
    </source>
</reference>
<dbReference type="Proteomes" id="UP000675881">
    <property type="component" value="Chromosome 5"/>
</dbReference>
<gene>
    <name evidence="1" type="ORF">LSAA_9403</name>
</gene>
<accession>A0A7R8H999</accession>
<dbReference type="PANTHER" id="PTHR45913:SF9">
    <property type="entry name" value="GENERAL TRANSCRIPTION FACTOR II-I REPEAT DOMAIN-CONTAINING PROTEIN 2-LIKE-RELATED"/>
    <property type="match status" value="1"/>
</dbReference>
<organism evidence="1 2">
    <name type="scientific">Lepeophtheirus salmonis</name>
    <name type="common">Salmon louse</name>
    <name type="synonym">Caligus salmonis</name>
    <dbReference type="NCBI Taxonomy" id="72036"/>
    <lineage>
        <taxon>Eukaryota</taxon>
        <taxon>Metazoa</taxon>
        <taxon>Ecdysozoa</taxon>
        <taxon>Arthropoda</taxon>
        <taxon>Crustacea</taxon>
        <taxon>Multicrustacea</taxon>
        <taxon>Hexanauplia</taxon>
        <taxon>Copepoda</taxon>
        <taxon>Siphonostomatoida</taxon>
        <taxon>Caligidae</taxon>
        <taxon>Lepeophtheirus</taxon>
    </lineage>
</organism>
<dbReference type="PANTHER" id="PTHR45913">
    <property type="entry name" value="EPM2A-INTERACTING PROTEIN 1"/>
    <property type="match status" value="1"/>
</dbReference>
<evidence type="ECO:0000313" key="1">
    <source>
        <dbReference type="EMBL" id="CAF2937642.1"/>
    </source>
</evidence>
<dbReference type="EMBL" id="HG994584">
    <property type="protein sequence ID" value="CAF2937642.1"/>
    <property type="molecule type" value="Genomic_DNA"/>
</dbReference>
<dbReference type="AlphaFoldDB" id="A0A7R8H999"/>
<proteinExistence type="predicted"/>
<evidence type="ECO:0000313" key="2">
    <source>
        <dbReference type="Proteomes" id="UP000675881"/>
    </source>
</evidence>
<protein>
    <submittedName>
        <fullName evidence="1">(salmon louse) hypothetical protein</fullName>
    </submittedName>
</protein>